<evidence type="ECO:0008006" key="3">
    <source>
        <dbReference type="Google" id="ProtNLM"/>
    </source>
</evidence>
<sequence length="335" mass="37465">MTSTDHIRALIAKALDEFEERPLGATIRRVVRIANLVGDVPTAIRFSHELRDIGADRASNKRDVQRLMTDPSTWADPSGPASMALDGFMADRRRAPGTEDDKIYAHSVEHMDYLDRVFENIGDANMGNREWSEQFHMQSRLNEIRGTIRYRAFMALCGWERQLSYQGVHERIFSAQRARVDQLLAESAPHLVDMFNAAFRRLAEAADGQAGVVVTEELSQAVTSCRRIFKAVADHVYPPEAGALNEQGAKLDDPAYRNRLKEFIKQAVESDSFAATIGAMIAGVYERFAALDRLSSRGVHAELALEEAEWCALNAYLVCGEILRIHEKSAPEISS</sequence>
<dbReference type="AlphaFoldDB" id="A0A9X2GUV3"/>
<accession>A0A9X2GUV3</accession>
<evidence type="ECO:0000313" key="1">
    <source>
        <dbReference type="EMBL" id="MCP2364272.1"/>
    </source>
</evidence>
<gene>
    <name evidence="1" type="ORF">HD597_011292</name>
</gene>
<evidence type="ECO:0000313" key="2">
    <source>
        <dbReference type="Proteomes" id="UP001139648"/>
    </source>
</evidence>
<dbReference type="Proteomes" id="UP001139648">
    <property type="component" value="Unassembled WGS sequence"/>
</dbReference>
<comment type="caution">
    <text evidence="1">The sequence shown here is derived from an EMBL/GenBank/DDBJ whole genome shotgun (WGS) entry which is preliminary data.</text>
</comment>
<keyword evidence="2" id="KW-1185">Reference proteome</keyword>
<protein>
    <recommendedName>
        <fullName evidence="3">AbiTii domain-containing protein</fullName>
    </recommendedName>
</protein>
<organism evidence="1 2">
    <name type="scientific">Nonomuraea thailandensis</name>
    <dbReference type="NCBI Taxonomy" id="1188745"/>
    <lineage>
        <taxon>Bacteria</taxon>
        <taxon>Bacillati</taxon>
        <taxon>Actinomycetota</taxon>
        <taxon>Actinomycetes</taxon>
        <taxon>Streptosporangiales</taxon>
        <taxon>Streptosporangiaceae</taxon>
        <taxon>Nonomuraea</taxon>
    </lineage>
</organism>
<proteinExistence type="predicted"/>
<dbReference type="EMBL" id="JAMZEB010000002">
    <property type="protein sequence ID" value="MCP2364272.1"/>
    <property type="molecule type" value="Genomic_DNA"/>
</dbReference>
<reference evidence="1" key="1">
    <citation type="submission" date="2022-06" db="EMBL/GenBank/DDBJ databases">
        <title>Sequencing the genomes of 1000 actinobacteria strains.</title>
        <authorList>
            <person name="Klenk H.-P."/>
        </authorList>
    </citation>
    <scope>NUCLEOTIDE SEQUENCE</scope>
    <source>
        <strain evidence="1">DSM 46694</strain>
    </source>
</reference>
<dbReference type="RefSeq" id="WP_253756571.1">
    <property type="nucleotide sequence ID" value="NZ_BAABKA010000012.1"/>
</dbReference>
<name>A0A9X2GUV3_9ACTN</name>